<evidence type="ECO:0000313" key="2">
    <source>
        <dbReference type="EMBL" id="EGU77026.1"/>
    </source>
</evidence>
<dbReference type="OrthoDB" id="10270358at2759"/>
<accession>F9G1D1</accession>
<dbReference type="AlphaFoldDB" id="F9G1D1"/>
<name>F9G1D1_FUSOF</name>
<feature type="transmembrane region" description="Helical" evidence="1">
    <location>
        <begin position="72"/>
        <end position="90"/>
    </location>
</feature>
<evidence type="ECO:0000256" key="1">
    <source>
        <dbReference type="SAM" id="Phobius"/>
    </source>
</evidence>
<reference evidence="2" key="1">
    <citation type="journal article" date="2012" name="Mol. Plant Microbe Interact.">
        <title>A highly conserved effector in Fusarium oxysporum is required for full virulence on Arabidopsis.</title>
        <authorList>
            <person name="Thatcher L.F."/>
            <person name="Gardiner D.M."/>
            <person name="Kazan K."/>
            <person name="Manners J."/>
        </authorList>
    </citation>
    <scope>NUCLEOTIDE SEQUENCE [LARGE SCALE GENOMIC DNA]</scope>
    <source>
        <strain evidence="2">Fo5176</strain>
    </source>
</reference>
<keyword evidence="1" id="KW-1133">Transmembrane helix</keyword>
<gene>
    <name evidence="2" type="ORF">FOXB_12463</name>
</gene>
<organism evidence="2">
    <name type="scientific">Fusarium oxysporum (strain Fo5176)</name>
    <name type="common">Fusarium vascular wilt</name>
    <dbReference type="NCBI Taxonomy" id="660025"/>
    <lineage>
        <taxon>Eukaryota</taxon>
        <taxon>Fungi</taxon>
        <taxon>Dikarya</taxon>
        <taxon>Ascomycota</taxon>
        <taxon>Pezizomycotina</taxon>
        <taxon>Sordariomycetes</taxon>
        <taxon>Hypocreomycetidae</taxon>
        <taxon>Hypocreales</taxon>
        <taxon>Nectriaceae</taxon>
        <taxon>Fusarium</taxon>
        <taxon>Fusarium oxysporum species complex</taxon>
    </lineage>
</organism>
<sequence length="96" mass="11150">MASECTILSKKDGEYLVNENQLCLEQLEWKGKMKDLPSEYKPQDPDFEPDDDIYVFQMKATDLTKKKFFANVHYYLAPISVGVTFCVFQLKIMGKI</sequence>
<keyword evidence="1" id="KW-0812">Transmembrane</keyword>
<protein>
    <submittedName>
        <fullName evidence="2">Uncharacterized protein</fullName>
    </submittedName>
</protein>
<proteinExistence type="predicted"/>
<dbReference type="EMBL" id="AFQF01003083">
    <property type="protein sequence ID" value="EGU77026.1"/>
    <property type="molecule type" value="Genomic_DNA"/>
</dbReference>
<comment type="caution">
    <text evidence="2">The sequence shown here is derived from an EMBL/GenBank/DDBJ whole genome shotgun (WGS) entry which is preliminary data.</text>
</comment>
<keyword evidence="1" id="KW-0472">Membrane</keyword>